<organism evidence="1 2">
    <name type="scientific">Candidatus Schekmanbacteria bacterium RBG_13_48_7</name>
    <dbReference type="NCBI Taxonomy" id="1817878"/>
    <lineage>
        <taxon>Bacteria</taxon>
        <taxon>Candidatus Schekmaniibacteriota</taxon>
    </lineage>
</organism>
<dbReference type="Proteomes" id="UP000179266">
    <property type="component" value="Unassembled WGS sequence"/>
</dbReference>
<comment type="caution">
    <text evidence="1">The sequence shown here is derived from an EMBL/GenBank/DDBJ whole genome shotgun (WGS) entry which is preliminary data.</text>
</comment>
<dbReference type="EMBL" id="MGDD01000243">
    <property type="protein sequence ID" value="OGL44046.1"/>
    <property type="molecule type" value="Genomic_DNA"/>
</dbReference>
<protein>
    <submittedName>
        <fullName evidence="1">Uncharacterized protein</fullName>
    </submittedName>
</protein>
<reference evidence="1 2" key="1">
    <citation type="journal article" date="2016" name="Nat. Commun.">
        <title>Thousands of microbial genomes shed light on interconnected biogeochemical processes in an aquifer system.</title>
        <authorList>
            <person name="Anantharaman K."/>
            <person name="Brown C.T."/>
            <person name="Hug L.A."/>
            <person name="Sharon I."/>
            <person name="Castelle C.J."/>
            <person name="Probst A.J."/>
            <person name="Thomas B.C."/>
            <person name="Singh A."/>
            <person name="Wilkins M.J."/>
            <person name="Karaoz U."/>
            <person name="Brodie E.L."/>
            <person name="Williams K.H."/>
            <person name="Hubbard S.S."/>
            <person name="Banfield J.F."/>
        </authorList>
    </citation>
    <scope>NUCLEOTIDE SEQUENCE [LARGE SCALE GENOMIC DNA]</scope>
</reference>
<name>A0A1F7RR64_9BACT</name>
<evidence type="ECO:0000313" key="1">
    <source>
        <dbReference type="EMBL" id="OGL44046.1"/>
    </source>
</evidence>
<gene>
    <name evidence="1" type="ORF">A2161_16095</name>
</gene>
<sequence length="67" mass="8068">MNKQKKFDSVKTMRRIRDKMSKEIEGMSFEDQCNWLYKNKLKDPYLEQLMRKAAQQRNATDGVSHRS</sequence>
<dbReference type="AlphaFoldDB" id="A0A1F7RR64"/>
<accession>A0A1F7RR64</accession>
<evidence type="ECO:0000313" key="2">
    <source>
        <dbReference type="Proteomes" id="UP000179266"/>
    </source>
</evidence>
<proteinExistence type="predicted"/>